<evidence type="ECO:0000313" key="2">
    <source>
        <dbReference type="Proteomes" id="UP000217895"/>
    </source>
</evidence>
<accession>A0A1Z4JQ74</accession>
<sequence length="268" mass="30212">MSTDPARNSSDKGSSVWHEAAAHVVDLLIHYGFDLGEERVRQLVDRWQTTYSVSWVRWAVIEALYQGRYKVVSVEQILQLWQRRQQPCYHFNYEFERLVCNKFPRDLSQPNRPQEPVDVAALPALPAPSRSPVPVSEDPPAWAELAEQIQKEPEVAEPGIPPLELDHLAPPEMLLNRVARLQAGVDALIEQATSSLNASHEAMRIKWQDDTQPTEQSIENGQAAPESVLELPEEVHPPIHQFMPTAVGTEFHSKLKAVAEQEEPAASE</sequence>
<protein>
    <submittedName>
        <fullName evidence="1">Uncharacterized protein</fullName>
    </submittedName>
</protein>
<reference evidence="1 2" key="1">
    <citation type="submission" date="2017-06" db="EMBL/GenBank/DDBJ databases">
        <title>Genome sequencing of cyanobaciteial culture collection at National Institute for Environmental Studies (NIES).</title>
        <authorList>
            <person name="Hirose Y."/>
            <person name="Shimura Y."/>
            <person name="Fujisawa T."/>
            <person name="Nakamura Y."/>
            <person name="Kawachi M."/>
        </authorList>
    </citation>
    <scope>NUCLEOTIDE SEQUENCE [LARGE SCALE GENOMIC DNA]</scope>
    <source>
        <strain evidence="1 2">NIES-2135</strain>
    </source>
</reference>
<evidence type="ECO:0000313" key="1">
    <source>
        <dbReference type="EMBL" id="BAY58803.1"/>
    </source>
</evidence>
<organism evidence="1 2">
    <name type="scientific">Leptolyngbya boryana NIES-2135</name>
    <dbReference type="NCBI Taxonomy" id="1973484"/>
    <lineage>
        <taxon>Bacteria</taxon>
        <taxon>Bacillati</taxon>
        <taxon>Cyanobacteriota</taxon>
        <taxon>Cyanophyceae</taxon>
        <taxon>Leptolyngbyales</taxon>
        <taxon>Leptolyngbyaceae</taxon>
        <taxon>Leptolyngbya group</taxon>
        <taxon>Leptolyngbya</taxon>
    </lineage>
</organism>
<dbReference type="AlphaFoldDB" id="A0A1Z4JQ74"/>
<dbReference type="EMBL" id="AP018203">
    <property type="protein sequence ID" value="BAY58803.1"/>
    <property type="molecule type" value="Genomic_DNA"/>
</dbReference>
<proteinExistence type="predicted"/>
<name>A0A1Z4JQ74_LEPBY</name>
<gene>
    <name evidence="1" type="ORF">NIES2135_56770</name>
</gene>
<dbReference type="Proteomes" id="UP000217895">
    <property type="component" value="Chromosome"/>
</dbReference>
<keyword evidence="2" id="KW-1185">Reference proteome</keyword>